<feature type="transmembrane region" description="Helical" evidence="1">
    <location>
        <begin position="158"/>
        <end position="176"/>
    </location>
</feature>
<evidence type="ECO:0000313" key="3">
    <source>
        <dbReference type="Proteomes" id="UP000069705"/>
    </source>
</evidence>
<dbReference type="EMBL" id="BCSZ01000035">
    <property type="protein sequence ID" value="GAT03768.1"/>
    <property type="molecule type" value="Genomic_DNA"/>
</dbReference>
<sequence>MSIRETLFAAADIWMVAVGLVYGIKFIRNHQNYLLGIEWLVMAASGTNFLIYGLVQAGSDSPMYSIAFFLDAFSRSIGFTLILVLGLMRVTHLYKPSAAVDTSAFALAVIVGFVLFRFADELGTPGKVVFLICAALTSVYLVYFAWRLWAIGERRHAMWVAAAITCNLVVAAIYDFVHLPGDDADRTIFYTLALSTWGLAMFTIYRAYRAFDGRLAATSVPQPLTSPDEVRAR</sequence>
<reference evidence="3" key="2">
    <citation type="submission" date="2016-02" db="EMBL/GenBank/DDBJ databases">
        <title>Draft genome sequence of five rapidly growing Mycobacterium species.</title>
        <authorList>
            <person name="Katahira K."/>
            <person name="Gotou Y."/>
            <person name="Iida K."/>
            <person name="Ogura Y."/>
            <person name="Hayashi T."/>
        </authorList>
    </citation>
    <scope>NUCLEOTIDE SEQUENCE [LARGE SCALE GENOMIC DNA]</scope>
    <source>
        <strain evidence="3">JCM6368</strain>
    </source>
</reference>
<name>A0A100WSL8_MYCFO</name>
<organism evidence="2 3">
    <name type="scientific">Mycolicibacterium fortuitum subsp. acetamidolyticum</name>
    <dbReference type="NCBI Taxonomy" id="144550"/>
    <lineage>
        <taxon>Bacteria</taxon>
        <taxon>Bacillati</taxon>
        <taxon>Actinomycetota</taxon>
        <taxon>Actinomycetes</taxon>
        <taxon>Mycobacteriales</taxon>
        <taxon>Mycobacteriaceae</taxon>
        <taxon>Mycolicibacterium</taxon>
    </lineage>
</organism>
<feature type="transmembrane region" description="Helical" evidence="1">
    <location>
        <begin position="98"/>
        <end position="116"/>
    </location>
</feature>
<gene>
    <name evidence="2" type="ORF">RMCFA_3880</name>
</gene>
<dbReference type="RefSeq" id="WP_061264322.1">
    <property type="nucleotide sequence ID" value="NZ_BCSZ01000035.1"/>
</dbReference>
<keyword evidence="1" id="KW-0812">Transmembrane</keyword>
<dbReference type="Proteomes" id="UP000069705">
    <property type="component" value="Unassembled WGS sequence"/>
</dbReference>
<proteinExistence type="predicted"/>
<feature type="transmembrane region" description="Helical" evidence="1">
    <location>
        <begin position="63"/>
        <end position="86"/>
    </location>
</feature>
<dbReference type="AlphaFoldDB" id="A0A100WSL8"/>
<keyword evidence="1" id="KW-0472">Membrane</keyword>
<evidence type="ECO:0008006" key="4">
    <source>
        <dbReference type="Google" id="ProtNLM"/>
    </source>
</evidence>
<accession>A0A100WSL8</accession>
<feature type="transmembrane region" description="Helical" evidence="1">
    <location>
        <begin position="6"/>
        <end position="27"/>
    </location>
</feature>
<keyword evidence="1" id="KW-1133">Transmembrane helix</keyword>
<evidence type="ECO:0000313" key="2">
    <source>
        <dbReference type="EMBL" id="GAT03768.1"/>
    </source>
</evidence>
<evidence type="ECO:0000256" key="1">
    <source>
        <dbReference type="SAM" id="Phobius"/>
    </source>
</evidence>
<reference evidence="2 3" key="1">
    <citation type="journal article" date="2016" name="Genome Announc.">
        <title>Draft Genome Sequences of Five Rapidly Growing Mycobacterium Species, M. thermoresistibile, M. fortuitum subsp. acetamidolyticum, M. canariasense, M. brisbanense, and M. novocastrense.</title>
        <authorList>
            <person name="Katahira K."/>
            <person name="Ogura Y."/>
            <person name="Gotoh Y."/>
            <person name="Hayashi T."/>
        </authorList>
    </citation>
    <scope>NUCLEOTIDE SEQUENCE [LARGE SCALE GENOMIC DNA]</scope>
    <source>
        <strain evidence="2 3">JCM6368</strain>
    </source>
</reference>
<protein>
    <recommendedName>
        <fullName evidence="4">Transporter</fullName>
    </recommendedName>
</protein>
<comment type="caution">
    <text evidence="2">The sequence shown here is derived from an EMBL/GenBank/DDBJ whole genome shotgun (WGS) entry which is preliminary data.</text>
</comment>
<feature type="transmembrane region" description="Helical" evidence="1">
    <location>
        <begin position="128"/>
        <end position="146"/>
    </location>
</feature>
<feature type="transmembrane region" description="Helical" evidence="1">
    <location>
        <begin position="188"/>
        <end position="208"/>
    </location>
</feature>
<feature type="transmembrane region" description="Helical" evidence="1">
    <location>
        <begin position="39"/>
        <end position="57"/>
    </location>
</feature>